<keyword evidence="2" id="KW-0489">Methyltransferase</keyword>
<dbReference type="GO" id="GO:0008168">
    <property type="term" value="F:methyltransferase activity"/>
    <property type="evidence" value="ECO:0007669"/>
    <property type="project" value="UniProtKB-KW"/>
</dbReference>
<dbReference type="CDD" id="cd02440">
    <property type="entry name" value="AdoMet_MTases"/>
    <property type="match status" value="1"/>
</dbReference>
<dbReference type="EMBL" id="JABVED010000021">
    <property type="protein sequence ID" value="MBC6450915.1"/>
    <property type="molecule type" value="Genomic_DNA"/>
</dbReference>
<dbReference type="Gene3D" id="3.40.50.150">
    <property type="entry name" value="Vaccinia Virus protein VP39"/>
    <property type="match status" value="1"/>
</dbReference>
<accession>A0ABR7LE31</accession>
<dbReference type="InterPro" id="IPR029063">
    <property type="entry name" value="SAM-dependent_MTases_sf"/>
</dbReference>
<feature type="domain" description="Methyltransferase" evidence="1">
    <location>
        <begin position="354"/>
        <end position="445"/>
    </location>
</feature>
<organism evidence="2 3">
    <name type="scientific">Actinokineospora xionganensis</name>
    <dbReference type="NCBI Taxonomy" id="2684470"/>
    <lineage>
        <taxon>Bacteria</taxon>
        <taxon>Bacillati</taxon>
        <taxon>Actinomycetota</taxon>
        <taxon>Actinomycetes</taxon>
        <taxon>Pseudonocardiales</taxon>
        <taxon>Pseudonocardiaceae</taxon>
        <taxon>Actinokineospora</taxon>
    </lineage>
</organism>
<dbReference type="PANTHER" id="PTHR43591">
    <property type="entry name" value="METHYLTRANSFERASE"/>
    <property type="match status" value="1"/>
</dbReference>
<proteinExistence type="predicted"/>
<dbReference type="PANTHER" id="PTHR43591:SF24">
    <property type="entry name" value="2-METHOXY-6-POLYPRENYL-1,4-BENZOQUINOL METHYLASE, MITOCHONDRIAL"/>
    <property type="match status" value="1"/>
</dbReference>
<dbReference type="Proteomes" id="UP000734823">
    <property type="component" value="Unassembled WGS sequence"/>
</dbReference>
<dbReference type="GO" id="GO:0032259">
    <property type="term" value="P:methylation"/>
    <property type="evidence" value="ECO:0007669"/>
    <property type="project" value="UniProtKB-KW"/>
</dbReference>
<name>A0ABR7LE31_9PSEU</name>
<evidence type="ECO:0000313" key="3">
    <source>
        <dbReference type="Proteomes" id="UP000734823"/>
    </source>
</evidence>
<dbReference type="SUPFAM" id="SSF53335">
    <property type="entry name" value="S-adenosyl-L-methionine-dependent methyltransferases"/>
    <property type="match status" value="1"/>
</dbReference>
<sequence length="514" mass="55407">MSDSTIHSTVAELVKSFANAAPDRLESEYRRLVGGLWNGGAATDLARQGTPVLVEHLDLVDTDRQGYLAILLGLLAETGDADVFTAVHAGLGRYLDLAGTGAKGEPLTLAFLYLLSHFPADREAVLAAVAPLNLDADDQTRLERALAQLDPAKPDLGRVWPSPSVWVLDENEKDFTAGWIKSLTAEQIESNWNNDTLTVLGYTGARAYWSVANNKPASTLATAMSPEDAILPEPTGQSTAVFAKHVESLRCPTCHGGLEFSDNGVRCPKCATGFAIANGILDLSAGVREDQEADDATNDLLQKLAEMPSMGLYYEAVLRPAYLRIAGSNWGDQISPTDEDSYIASHVRPVDGPVLDLAAGAGRWTKIVAKAVGADRLIALDMALPMLNVLRGALPEVPAVKASALNLPFSDGSLGAVNCWNALQAFPDDAREAILEMGRVLKPGGSLTMMTFKWSDDKVARHFQECQYFPSRPEGHLLFELDELHTWFAEAGLSIVEESSDEGTFVFLTAERRG</sequence>
<dbReference type="RefSeq" id="WP_187223992.1">
    <property type="nucleotide sequence ID" value="NZ_JABVED010000021.1"/>
</dbReference>
<reference evidence="2 3" key="1">
    <citation type="submission" date="2020-06" db="EMBL/GenBank/DDBJ databases">
        <title>Actinokineospora xiongansis sp. nov., isolated from soil of Baiyangdian.</title>
        <authorList>
            <person name="Zhang X."/>
        </authorList>
    </citation>
    <scope>NUCLEOTIDE SEQUENCE [LARGE SCALE GENOMIC DNA]</scope>
    <source>
        <strain evidence="2 3">HBU206404</strain>
    </source>
</reference>
<protein>
    <submittedName>
        <fullName evidence="2">Class I SAM-dependent methyltransferase</fullName>
    </submittedName>
</protein>
<comment type="caution">
    <text evidence="2">The sequence shown here is derived from an EMBL/GenBank/DDBJ whole genome shotgun (WGS) entry which is preliminary data.</text>
</comment>
<evidence type="ECO:0000259" key="1">
    <source>
        <dbReference type="Pfam" id="PF13649"/>
    </source>
</evidence>
<keyword evidence="3" id="KW-1185">Reference proteome</keyword>
<gene>
    <name evidence="2" type="ORF">GPZ80_27510</name>
</gene>
<evidence type="ECO:0000313" key="2">
    <source>
        <dbReference type="EMBL" id="MBC6450915.1"/>
    </source>
</evidence>
<dbReference type="InterPro" id="IPR041698">
    <property type="entry name" value="Methyltransf_25"/>
</dbReference>
<dbReference type="Pfam" id="PF13649">
    <property type="entry name" value="Methyltransf_25"/>
    <property type="match status" value="1"/>
</dbReference>
<keyword evidence="2" id="KW-0808">Transferase</keyword>